<dbReference type="AlphaFoldDB" id="A0A9X2ZA30"/>
<dbReference type="Pfam" id="PF03237">
    <property type="entry name" value="Terminase_6N"/>
    <property type="match status" value="1"/>
</dbReference>
<dbReference type="InterPro" id="IPR027417">
    <property type="entry name" value="P-loop_NTPase"/>
</dbReference>
<evidence type="ECO:0008006" key="4">
    <source>
        <dbReference type="Google" id="ProtNLM"/>
    </source>
</evidence>
<dbReference type="Gene3D" id="3.40.50.300">
    <property type="entry name" value="P-loop containing nucleotide triphosphate hydrolases"/>
    <property type="match status" value="1"/>
</dbReference>
<dbReference type="Proteomes" id="UP001141629">
    <property type="component" value="Unassembled WGS sequence"/>
</dbReference>
<protein>
    <recommendedName>
        <fullName evidence="4">Terminase</fullName>
    </recommendedName>
</protein>
<reference evidence="2" key="2">
    <citation type="journal article" date="2022" name="BMC Genomics">
        <title>Comparative genome analysis of mycobacteria focusing on tRNA and non-coding RNA.</title>
        <authorList>
            <person name="Behra P.R.K."/>
            <person name="Pettersson B.M.F."/>
            <person name="Ramesh M."/>
            <person name="Das S."/>
            <person name="Dasgupta S."/>
            <person name="Kirsebom L.A."/>
        </authorList>
    </citation>
    <scope>NUCLEOTIDE SEQUENCE</scope>
    <source>
        <strain evidence="2">DSM 44838</strain>
    </source>
</reference>
<organism evidence="2 3">
    <name type="scientific">Mycobacterium yunnanensis</name>
    <dbReference type="NCBI Taxonomy" id="368477"/>
    <lineage>
        <taxon>Bacteria</taxon>
        <taxon>Bacillati</taxon>
        <taxon>Actinomycetota</taxon>
        <taxon>Actinomycetes</taxon>
        <taxon>Mycobacteriales</taxon>
        <taxon>Mycobacteriaceae</taxon>
        <taxon>Mycobacterium</taxon>
    </lineage>
</organism>
<feature type="region of interest" description="Disordered" evidence="1">
    <location>
        <begin position="447"/>
        <end position="475"/>
    </location>
</feature>
<evidence type="ECO:0000313" key="2">
    <source>
        <dbReference type="EMBL" id="MCV7424361.1"/>
    </source>
</evidence>
<comment type="caution">
    <text evidence="2">The sequence shown here is derived from an EMBL/GenBank/DDBJ whole genome shotgun (WGS) entry which is preliminary data.</text>
</comment>
<dbReference type="EMBL" id="JACKVK010000014">
    <property type="protein sequence ID" value="MCV7424361.1"/>
    <property type="molecule type" value="Genomic_DNA"/>
</dbReference>
<sequence length="475" mass="50583">MARRLDPKFRVTPTIRLLSDVAVRSFRNPDERDVVSTPPRTGKSQTAVIWNVVWALMENPDLKIVVVAYGDDLAQTHSREARKIINEHQEFLGYRLAQDKTAVGRWRVDGHEGGLLAAGINSGVTGFGADCLLIDDPVKDQAEADSKAHRNRILNEYRSTLAPRVHPGGSVIVIQTRWHEADLTGSLLAQEPDVWRHTNIPAVSEAGVPDALGRLPGVTMISALGFTPEHYAAMRRTSGERTWHALYQGVPSAPEGGLVKASWLEGWRLPAAPSGSVLTVVGVDPADSGQGDSCGIVAASLTSEGVTAVIADVSAPLTSDAWARAAVRLAVDVGASEISVESFAAGETYRRVVREALASEGVRRPIRVTAWPPKGSGRGRGDAMARSAALLQGLEVGTVRLAGHFPKLEDAAVLWQAGQHQPDQLAALVVAHDVLIHSVGREWSMAGPQELGGSSAPAGGGSVTGMSDWMSRRVG</sequence>
<name>A0A9X2ZA30_9MYCO</name>
<accession>A0A9X2ZA30</accession>
<gene>
    <name evidence="2" type="ORF">H7K45_27830</name>
</gene>
<reference evidence="2" key="1">
    <citation type="submission" date="2020-07" db="EMBL/GenBank/DDBJ databases">
        <authorList>
            <person name="Pettersson B.M.F."/>
            <person name="Behra P.R.K."/>
            <person name="Ramesh M."/>
            <person name="Das S."/>
            <person name="Dasgupta S."/>
            <person name="Kirsebom L.A."/>
        </authorList>
    </citation>
    <scope>NUCLEOTIDE SEQUENCE</scope>
    <source>
        <strain evidence="2">DSM 44838</strain>
    </source>
</reference>
<keyword evidence="3" id="KW-1185">Reference proteome</keyword>
<proteinExistence type="predicted"/>
<evidence type="ECO:0000313" key="3">
    <source>
        <dbReference type="Proteomes" id="UP001141629"/>
    </source>
</evidence>
<evidence type="ECO:0000256" key="1">
    <source>
        <dbReference type="SAM" id="MobiDB-lite"/>
    </source>
</evidence>